<accession>A0A1V1NY96</accession>
<dbReference type="GO" id="GO:0008781">
    <property type="term" value="F:N-acylneuraminate cytidylyltransferase activity"/>
    <property type="evidence" value="ECO:0007669"/>
    <property type="project" value="TreeGrafter"/>
</dbReference>
<reference evidence="2" key="1">
    <citation type="submission" date="2012-11" db="EMBL/GenBank/DDBJ databases">
        <authorList>
            <person name="Lucero-Rivera Y.E."/>
            <person name="Tovar-Ramirez D."/>
        </authorList>
    </citation>
    <scope>NUCLEOTIDE SEQUENCE [LARGE SCALE GENOMIC DNA]</scope>
    <source>
        <strain evidence="2">Araruama</strain>
    </source>
</reference>
<comment type="caution">
    <text evidence="1">The sequence shown here is derived from an EMBL/GenBank/DDBJ whole genome shotgun (WGS) entry which is preliminary data.</text>
</comment>
<organism evidence="1 2">
    <name type="scientific">Candidatus Magnetoglobus multicellularis str. Araruama</name>
    <dbReference type="NCBI Taxonomy" id="890399"/>
    <lineage>
        <taxon>Bacteria</taxon>
        <taxon>Pseudomonadati</taxon>
        <taxon>Thermodesulfobacteriota</taxon>
        <taxon>Desulfobacteria</taxon>
        <taxon>Desulfobacterales</taxon>
        <taxon>Desulfobacteraceae</taxon>
        <taxon>Candidatus Magnetoglobus</taxon>
    </lineage>
</organism>
<dbReference type="SUPFAM" id="SSF53448">
    <property type="entry name" value="Nucleotide-diphospho-sugar transferases"/>
    <property type="match status" value="1"/>
</dbReference>
<dbReference type="Proteomes" id="UP000189670">
    <property type="component" value="Unassembled WGS sequence"/>
</dbReference>
<dbReference type="PANTHER" id="PTHR21485:SF3">
    <property type="entry name" value="N-ACYLNEURAMINATE CYTIDYLYLTRANSFERASE"/>
    <property type="match status" value="1"/>
</dbReference>
<evidence type="ECO:0000313" key="1">
    <source>
        <dbReference type="EMBL" id="ETR67505.1"/>
    </source>
</evidence>
<evidence type="ECO:0000313" key="2">
    <source>
        <dbReference type="Proteomes" id="UP000189670"/>
    </source>
</evidence>
<dbReference type="InterPro" id="IPR050793">
    <property type="entry name" value="CMP-NeuNAc_synthase"/>
</dbReference>
<dbReference type="PANTHER" id="PTHR21485">
    <property type="entry name" value="HAD SUPERFAMILY MEMBERS CMAS AND KDSC"/>
    <property type="match status" value="1"/>
</dbReference>
<name>A0A1V1NY96_9BACT</name>
<dbReference type="AlphaFoldDB" id="A0A1V1NY96"/>
<sequence length="146" mass="16375">MRIVAMIPARSGSKGLINKNIMNLQGKPLMSYTIEAACQCSEINAVYLNSDSRNYLEIGNKYGAKSFLRSPSFSTDTTSMKSVLEDFSAKLAHQNELYDAVIVLYPVYPLRSTRHLTNIVQVFKSKGGKKSINWFKRTKNTSISLL</sequence>
<gene>
    <name evidence="1" type="primary">neuA</name>
    <name evidence="1" type="ORF">OMM_11524</name>
</gene>
<dbReference type="EMBL" id="ATBP01001347">
    <property type="protein sequence ID" value="ETR67505.1"/>
    <property type="molecule type" value="Genomic_DNA"/>
</dbReference>
<dbReference type="InterPro" id="IPR029044">
    <property type="entry name" value="Nucleotide-diphossugar_trans"/>
</dbReference>
<keyword evidence="1" id="KW-0548">Nucleotidyltransferase</keyword>
<dbReference type="InterPro" id="IPR003329">
    <property type="entry name" value="Cytidylyl_trans"/>
</dbReference>
<keyword evidence="1" id="KW-0808">Transferase</keyword>
<dbReference type="Pfam" id="PF02348">
    <property type="entry name" value="CTP_transf_3"/>
    <property type="match status" value="1"/>
</dbReference>
<protein>
    <submittedName>
        <fullName evidence="1">N-acylneuraminate cytidylyltransferase</fullName>
    </submittedName>
</protein>
<dbReference type="Gene3D" id="3.90.550.10">
    <property type="entry name" value="Spore Coat Polysaccharide Biosynthesis Protein SpsA, Chain A"/>
    <property type="match status" value="1"/>
</dbReference>
<proteinExistence type="predicted"/>